<dbReference type="AlphaFoldDB" id="A0A3M5ZFH7"/>
<evidence type="ECO:0000259" key="6">
    <source>
        <dbReference type="PROSITE" id="PS50850"/>
    </source>
</evidence>
<dbReference type="PROSITE" id="PS00217">
    <property type="entry name" value="SUGAR_TRANSPORT_2"/>
    <property type="match status" value="1"/>
</dbReference>
<feature type="transmembrane region" description="Helical" evidence="5">
    <location>
        <begin position="131"/>
        <end position="149"/>
    </location>
</feature>
<dbReference type="Pfam" id="PF07690">
    <property type="entry name" value="MFS_1"/>
    <property type="match status" value="1"/>
</dbReference>
<feature type="transmembrane region" description="Helical" evidence="5">
    <location>
        <begin position="334"/>
        <end position="353"/>
    </location>
</feature>
<dbReference type="PANTHER" id="PTHR23508">
    <property type="entry name" value="CARBOXYLIC ACID TRANSPORTER PROTEIN HOMOLOG"/>
    <property type="match status" value="1"/>
</dbReference>
<feature type="transmembrane region" description="Helical" evidence="5">
    <location>
        <begin position="392"/>
        <end position="416"/>
    </location>
</feature>
<protein>
    <submittedName>
        <fullName evidence="7">Putative 3-hydroxyphenylpropionic transporter MhpT</fullName>
    </submittedName>
</protein>
<feature type="transmembrane region" description="Helical" evidence="5">
    <location>
        <begin position="15"/>
        <end position="41"/>
    </location>
</feature>
<feature type="non-terminal residue" evidence="7">
    <location>
        <position position="1"/>
    </location>
</feature>
<feature type="transmembrane region" description="Helical" evidence="5">
    <location>
        <begin position="422"/>
        <end position="443"/>
    </location>
</feature>
<comment type="subcellular location">
    <subcellularLocation>
        <location evidence="1">Membrane</location>
        <topology evidence="1">Multi-pass membrane protein</topology>
    </subcellularLocation>
</comment>
<dbReference type="InterPro" id="IPR020846">
    <property type="entry name" value="MFS_dom"/>
</dbReference>
<dbReference type="PROSITE" id="PS50850">
    <property type="entry name" value="MFS"/>
    <property type="match status" value="1"/>
</dbReference>
<comment type="caution">
    <text evidence="7">The sequence shown here is derived from an EMBL/GenBank/DDBJ whole genome shotgun (WGS) entry which is preliminary data.</text>
</comment>
<dbReference type="CDD" id="cd17365">
    <property type="entry name" value="MFS_PcaK_like"/>
    <property type="match status" value="1"/>
</dbReference>
<dbReference type="SUPFAM" id="SSF103473">
    <property type="entry name" value="MFS general substrate transporter"/>
    <property type="match status" value="1"/>
</dbReference>
<feature type="domain" description="Major facilitator superfamily (MFS) profile" evidence="6">
    <location>
        <begin position="65"/>
        <end position="447"/>
    </location>
</feature>
<dbReference type="GO" id="GO:0046943">
    <property type="term" value="F:carboxylic acid transmembrane transporter activity"/>
    <property type="evidence" value="ECO:0007669"/>
    <property type="project" value="TreeGrafter"/>
</dbReference>
<evidence type="ECO:0000256" key="1">
    <source>
        <dbReference type="ARBA" id="ARBA00004141"/>
    </source>
</evidence>
<dbReference type="PROSITE" id="PS00216">
    <property type="entry name" value="SUGAR_TRANSPORT_1"/>
    <property type="match status" value="1"/>
</dbReference>
<sequence>CSASLEKLIPAFIEFLVRIHFLVIFVTLISTCHNASSALGNRLFSTTKTTMRLAMNSSLRRSTLTIILCFIVALIEGFDLQAAGTAAAGLRQSFALDPKMMGWVFSAGIIGLLPGAFFGGWIADSIGRKKILVSAVLLFGVFSLSTAYVESFSALLLVRFMTGLGLGAALPNLIAFCAEAVGERHRGLAISVMYAGVPLGGALAAVVAMFTSEHWQTTFIIGGLVPLLVVPLMILLLPESSAFKQQTTASAARHSSASALFGEGRARTTLALWVGYFFTLTVMYMLLNWLPSLLIGQGFSKPQAGLVQMLFNIGGALGSLLGGLLLDRCNGTKVVLFVYAGLLAALAGVGVSVGIVPMAIAGFAAGVFVMAAQLVLYALAPPSYPTSVRATGVGAAVAIGRLGSVAGPLAAGHLLGAGAGTAGVLLATSPGLVIAALAAITVLSRSVALEKRELKVAESS</sequence>
<dbReference type="Gene3D" id="1.20.1250.20">
    <property type="entry name" value="MFS general substrate transporter like domains"/>
    <property type="match status" value="2"/>
</dbReference>
<dbReference type="InterPro" id="IPR005829">
    <property type="entry name" value="Sugar_transporter_CS"/>
</dbReference>
<evidence type="ECO:0000313" key="8">
    <source>
        <dbReference type="Proteomes" id="UP000270795"/>
    </source>
</evidence>
<feature type="transmembrane region" description="Helical" evidence="5">
    <location>
        <begin position="62"/>
        <end position="80"/>
    </location>
</feature>
<evidence type="ECO:0000313" key="7">
    <source>
        <dbReference type="EMBL" id="RMV05820.1"/>
    </source>
</evidence>
<evidence type="ECO:0000256" key="3">
    <source>
        <dbReference type="ARBA" id="ARBA00022989"/>
    </source>
</evidence>
<name>A0A3M5ZFH7_PSESS</name>
<dbReference type="InterPro" id="IPR011701">
    <property type="entry name" value="MFS"/>
</dbReference>
<feature type="transmembrane region" description="Helical" evidence="5">
    <location>
        <begin position="270"/>
        <end position="289"/>
    </location>
</feature>
<feature type="transmembrane region" description="Helical" evidence="5">
    <location>
        <begin position="155"/>
        <end position="176"/>
    </location>
</feature>
<evidence type="ECO:0000256" key="5">
    <source>
        <dbReference type="SAM" id="Phobius"/>
    </source>
</evidence>
<evidence type="ECO:0000256" key="2">
    <source>
        <dbReference type="ARBA" id="ARBA00022692"/>
    </source>
</evidence>
<feature type="transmembrane region" description="Helical" evidence="5">
    <location>
        <begin position="309"/>
        <end position="327"/>
    </location>
</feature>
<dbReference type="Proteomes" id="UP000270795">
    <property type="component" value="Unassembled WGS sequence"/>
</dbReference>
<gene>
    <name evidence="7" type="ORF">ALP17_101678</name>
</gene>
<dbReference type="EMBL" id="RBUM01000606">
    <property type="protein sequence ID" value="RMV05820.1"/>
    <property type="molecule type" value="Genomic_DNA"/>
</dbReference>
<organism evidence="7 8">
    <name type="scientific">Pseudomonas savastanoi</name>
    <name type="common">Pseudomonas syringae pv. savastanoi</name>
    <dbReference type="NCBI Taxonomy" id="29438"/>
    <lineage>
        <taxon>Bacteria</taxon>
        <taxon>Pseudomonadati</taxon>
        <taxon>Pseudomonadota</taxon>
        <taxon>Gammaproteobacteria</taxon>
        <taxon>Pseudomonadales</taxon>
        <taxon>Pseudomonadaceae</taxon>
        <taxon>Pseudomonas</taxon>
    </lineage>
</organism>
<proteinExistence type="predicted"/>
<keyword evidence="4 5" id="KW-0472">Membrane</keyword>
<dbReference type="InterPro" id="IPR036259">
    <property type="entry name" value="MFS_trans_sf"/>
</dbReference>
<feature type="transmembrane region" description="Helical" evidence="5">
    <location>
        <begin position="188"/>
        <end position="211"/>
    </location>
</feature>
<dbReference type="GO" id="GO:0005886">
    <property type="term" value="C:plasma membrane"/>
    <property type="evidence" value="ECO:0007669"/>
    <property type="project" value="TreeGrafter"/>
</dbReference>
<feature type="transmembrane region" description="Helical" evidence="5">
    <location>
        <begin position="100"/>
        <end position="119"/>
    </location>
</feature>
<dbReference type="NCBIfam" id="NF008586">
    <property type="entry name" value="PRK11551.1"/>
    <property type="match status" value="1"/>
</dbReference>
<keyword evidence="3 5" id="KW-1133">Transmembrane helix</keyword>
<keyword evidence="2 5" id="KW-0812">Transmembrane</keyword>
<reference evidence="7 8" key="1">
    <citation type="submission" date="2018-08" db="EMBL/GenBank/DDBJ databases">
        <title>Recombination of ecologically and evolutionarily significant loci maintains genetic cohesion in the Pseudomonas syringae species complex.</title>
        <authorList>
            <person name="Dillon M."/>
            <person name="Thakur S."/>
            <person name="Almeida R.N.D."/>
            <person name="Weir B.S."/>
            <person name="Guttman D.S."/>
        </authorList>
    </citation>
    <scope>NUCLEOTIDE SEQUENCE [LARGE SCALE GENOMIC DNA]</scope>
    <source>
        <strain evidence="7 8">ICMP 11899</strain>
    </source>
</reference>
<feature type="transmembrane region" description="Helical" evidence="5">
    <location>
        <begin position="359"/>
        <end position="380"/>
    </location>
</feature>
<feature type="transmembrane region" description="Helical" evidence="5">
    <location>
        <begin position="217"/>
        <end position="237"/>
    </location>
</feature>
<dbReference type="PANTHER" id="PTHR23508:SF10">
    <property type="entry name" value="CARBOXYLIC ACID TRANSPORTER PROTEIN HOMOLOG"/>
    <property type="match status" value="1"/>
</dbReference>
<evidence type="ECO:0000256" key="4">
    <source>
        <dbReference type="ARBA" id="ARBA00023136"/>
    </source>
</evidence>
<accession>A0A3M5ZFH7</accession>